<dbReference type="InterPro" id="IPR000868">
    <property type="entry name" value="Isochorismatase-like_dom"/>
</dbReference>
<dbReference type="GO" id="GO:0016787">
    <property type="term" value="F:hydrolase activity"/>
    <property type="evidence" value="ECO:0007669"/>
    <property type="project" value="UniProtKB-KW"/>
</dbReference>
<evidence type="ECO:0000313" key="5">
    <source>
        <dbReference type="Proteomes" id="UP000308549"/>
    </source>
</evidence>
<comment type="caution">
    <text evidence="4">The sequence shown here is derived from an EMBL/GenBank/DDBJ whole genome shotgun (WGS) entry which is preliminary data.</text>
</comment>
<dbReference type="Proteomes" id="UP000308549">
    <property type="component" value="Unassembled WGS sequence"/>
</dbReference>
<organism evidence="4 5">
    <name type="scientific">Salinomyces thailandicus</name>
    <dbReference type="NCBI Taxonomy" id="706561"/>
    <lineage>
        <taxon>Eukaryota</taxon>
        <taxon>Fungi</taxon>
        <taxon>Dikarya</taxon>
        <taxon>Ascomycota</taxon>
        <taxon>Pezizomycotina</taxon>
        <taxon>Dothideomycetes</taxon>
        <taxon>Dothideomycetidae</taxon>
        <taxon>Mycosphaerellales</taxon>
        <taxon>Teratosphaeriaceae</taxon>
        <taxon>Salinomyces</taxon>
    </lineage>
</organism>
<dbReference type="AlphaFoldDB" id="A0A4V5N6C5"/>
<dbReference type="EMBL" id="NAJL01000036">
    <property type="protein sequence ID" value="TKA25359.1"/>
    <property type="molecule type" value="Genomic_DNA"/>
</dbReference>
<dbReference type="CDD" id="cd00431">
    <property type="entry name" value="cysteine_hydrolases"/>
    <property type="match status" value="1"/>
</dbReference>
<accession>A0A4V5N6C5</accession>
<keyword evidence="5" id="KW-1185">Reference proteome</keyword>
<evidence type="ECO:0000256" key="2">
    <source>
        <dbReference type="ARBA" id="ARBA00022801"/>
    </source>
</evidence>
<sequence>MQQKADRITATPYDWPHDASFCPTTTALVVIDMQRDFCEEGGYLSHQGYDITPTRAIIPNLQILLAACRQAGLSIFHTREGHRPDLSDLYTRERFRSRNNPSGLGIGDQGPLGRLLVRGEAGQDTIPELYPLPGEPVVEKPGKGAFAHTDFELLLRLRRVRNLIVCGVTTDVCVHTTLREANDRGFDCLLVEDGCAASEARLHQAAVEMMRMEGGIFGAVTRVERILEGLKSFGA</sequence>
<dbReference type="PANTHER" id="PTHR43540:SF9">
    <property type="entry name" value="FAMILY HYDROLASE, PUTATIVE (AFU_ORTHOLOGUE AFUA_2G08700)-RELATED"/>
    <property type="match status" value="1"/>
</dbReference>
<feature type="domain" description="Isochorismatase-like" evidence="3">
    <location>
        <begin position="26"/>
        <end position="221"/>
    </location>
</feature>
<name>A0A4V5N6C5_9PEZI</name>
<dbReference type="InterPro" id="IPR050272">
    <property type="entry name" value="Isochorismatase-like_hydrls"/>
</dbReference>
<dbReference type="OrthoDB" id="167809at2759"/>
<dbReference type="Pfam" id="PF00857">
    <property type="entry name" value="Isochorismatase"/>
    <property type="match status" value="1"/>
</dbReference>
<dbReference type="SUPFAM" id="SSF52499">
    <property type="entry name" value="Isochorismatase-like hydrolases"/>
    <property type="match status" value="1"/>
</dbReference>
<protein>
    <recommendedName>
        <fullName evidence="3">Isochorismatase-like domain-containing protein</fullName>
    </recommendedName>
</protein>
<reference evidence="4 5" key="1">
    <citation type="submission" date="2017-03" db="EMBL/GenBank/DDBJ databases">
        <title>Genomes of endolithic fungi from Antarctica.</title>
        <authorList>
            <person name="Coleine C."/>
            <person name="Masonjones S."/>
            <person name="Stajich J.E."/>
        </authorList>
    </citation>
    <scope>NUCLEOTIDE SEQUENCE [LARGE SCALE GENOMIC DNA]</scope>
    <source>
        <strain evidence="4 5">CCFEE 6315</strain>
    </source>
</reference>
<comment type="similarity">
    <text evidence="1">Belongs to the isochorismatase family.</text>
</comment>
<dbReference type="Gene3D" id="3.40.50.850">
    <property type="entry name" value="Isochorismatase-like"/>
    <property type="match status" value="1"/>
</dbReference>
<dbReference type="PANTHER" id="PTHR43540">
    <property type="entry name" value="PEROXYUREIDOACRYLATE/UREIDOACRYLATE AMIDOHYDROLASE-RELATED"/>
    <property type="match status" value="1"/>
</dbReference>
<evidence type="ECO:0000313" key="4">
    <source>
        <dbReference type="EMBL" id="TKA25359.1"/>
    </source>
</evidence>
<gene>
    <name evidence="4" type="ORF">B0A50_06263</name>
</gene>
<dbReference type="InterPro" id="IPR036380">
    <property type="entry name" value="Isochorismatase-like_sf"/>
</dbReference>
<proteinExistence type="inferred from homology"/>
<evidence type="ECO:0000256" key="1">
    <source>
        <dbReference type="ARBA" id="ARBA00006336"/>
    </source>
</evidence>
<keyword evidence="2" id="KW-0378">Hydrolase</keyword>
<evidence type="ECO:0000259" key="3">
    <source>
        <dbReference type="Pfam" id="PF00857"/>
    </source>
</evidence>